<feature type="domain" description="Radical SAM core" evidence="7">
    <location>
        <begin position="78"/>
        <end position="300"/>
    </location>
</feature>
<dbReference type="EMBL" id="CCBB010000003">
    <property type="protein sequence ID" value="CDO10358.1"/>
    <property type="molecule type" value="Genomic_DNA"/>
</dbReference>
<evidence type="ECO:0000256" key="4">
    <source>
        <dbReference type="ARBA" id="ARBA00022723"/>
    </source>
</evidence>
<dbReference type="RefSeq" id="WP_036402440.1">
    <property type="nucleotide sequence ID" value="NZ_CCBB010000003.1"/>
</dbReference>
<evidence type="ECO:0000256" key="5">
    <source>
        <dbReference type="ARBA" id="ARBA00023004"/>
    </source>
</evidence>
<evidence type="ECO:0000256" key="2">
    <source>
        <dbReference type="ARBA" id="ARBA00022485"/>
    </source>
</evidence>
<evidence type="ECO:0000256" key="1">
    <source>
        <dbReference type="ARBA" id="ARBA00001966"/>
    </source>
</evidence>
<dbReference type="Proteomes" id="UP000028870">
    <property type="component" value="Unassembled WGS sequence"/>
</dbReference>
<sequence length="468" mass="50933">MSELQRSRYNSFVRRDDGWVGYNARTGSFARFSAAVGDALQETGPVVATPDTPGLLDMGFLHRGDELQQVISVYQNGRATGDTMSLTIAPTLACNKACTYCYQNEYRTDRVMSAATQDATVGYVRARVAEGWKAVDCTWYGGEPLLAVDIVVDLSVRLRTAIEEAGGTLEPMGIITNGTLLDRATAERLREVGIRSAQISFDALVDDGPESRGVLDPDGAPSTILRNVLDARQYLHITLRINVNRTNADDITRILDVLREHDLHRIAHLARTDDLDGEAGCVTGTDGERFKPAIKSLPLTVVGSAAPPRVKESPEVMTRSEYARFEQSMFAKLPDSAQMMVRRLTPKKHFCGATSGALFVIDPAGNISRCWDSVGVAAEAMGNVRQVDSDMTGTAIAQKWQLMSPFIYPSCTSCPVLPLCMGGCSHPRVFMGTKKSPCEAIKFQIQSAVETIGQVIPLPELQPLALAE</sequence>
<dbReference type="InterPro" id="IPR023885">
    <property type="entry name" value="4Fe4S-binding_SPASM_dom"/>
</dbReference>
<dbReference type="InterPro" id="IPR058240">
    <property type="entry name" value="rSAM_sf"/>
</dbReference>
<evidence type="ECO:0000256" key="6">
    <source>
        <dbReference type="ARBA" id="ARBA00023014"/>
    </source>
</evidence>
<evidence type="ECO:0000313" key="8">
    <source>
        <dbReference type="EMBL" id="CDO10358.1"/>
    </source>
</evidence>
<comment type="caution">
    <text evidence="8">The sequence shown here is derived from an EMBL/GenBank/DDBJ whole genome shotgun (WGS) entry which is preliminary data.</text>
</comment>
<dbReference type="SUPFAM" id="SSF102114">
    <property type="entry name" value="Radical SAM enzymes"/>
    <property type="match status" value="1"/>
</dbReference>
<evidence type="ECO:0000313" key="9">
    <source>
        <dbReference type="Proteomes" id="UP000028870"/>
    </source>
</evidence>
<dbReference type="UniPathway" id="UPA00782"/>
<keyword evidence="6" id="KW-0411">Iron-sulfur</keyword>
<dbReference type="eggNOG" id="COG0641">
    <property type="taxonomic scope" value="Bacteria"/>
</dbReference>
<dbReference type="PROSITE" id="PS51918">
    <property type="entry name" value="RADICAL_SAM"/>
    <property type="match status" value="1"/>
</dbReference>
<reference evidence="8" key="1">
    <citation type="submission" date="2014-03" db="EMBL/GenBank/DDBJ databases">
        <title>Draft Genome Sequence of Mycobacterium cosmeticum DSM 44829.</title>
        <authorList>
            <person name="Croce O."/>
            <person name="Robert C."/>
            <person name="Raoult D."/>
            <person name="Drancourt M."/>
        </authorList>
    </citation>
    <scope>NUCLEOTIDE SEQUENCE [LARGE SCALE GENOMIC DNA]</scope>
    <source>
        <strain evidence="8">DSM 44829</strain>
    </source>
</reference>
<keyword evidence="9" id="KW-1185">Reference proteome</keyword>
<dbReference type="SFLD" id="SFLDG01067">
    <property type="entry name" value="SPASM/twitch_domain_containing"/>
    <property type="match status" value="1"/>
</dbReference>
<reference evidence="8" key="2">
    <citation type="submission" date="2014-03" db="EMBL/GenBank/DDBJ databases">
        <authorList>
            <person name="Urmite Genomes"/>
        </authorList>
    </citation>
    <scope>NUCLEOTIDE SEQUENCE</scope>
    <source>
        <strain evidence="8">DSM 44829</strain>
    </source>
</reference>
<keyword evidence="4" id="KW-0479">Metal-binding</keyword>
<gene>
    <name evidence="8" type="ORF">BN977_05190</name>
</gene>
<accession>W9AXU2</accession>
<dbReference type="GO" id="GO:0003824">
    <property type="term" value="F:catalytic activity"/>
    <property type="evidence" value="ECO:0007669"/>
    <property type="project" value="InterPro"/>
</dbReference>
<dbReference type="GO" id="GO:0051539">
    <property type="term" value="F:4 iron, 4 sulfur cluster binding"/>
    <property type="evidence" value="ECO:0007669"/>
    <property type="project" value="UniProtKB-KW"/>
</dbReference>
<dbReference type="PANTHER" id="PTHR43787:SF3">
    <property type="entry name" value="ARYLSULFATASE REGULATORY PROTEIN"/>
    <property type="match status" value="1"/>
</dbReference>
<dbReference type="AlphaFoldDB" id="W9AXU2"/>
<dbReference type="InterPro" id="IPR007197">
    <property type="entry name" value="rSAM"/>
</dbReference>
<dbReference type="SFLD" id="SFLDS00029">
    <property type="entry name" value="Radical_SAM"/>
    <property type="match status" value="1"/>
</dbReference>
<dbReference type="OrthoDB" id="9782387at2"/>
<name>W9AXU2_MYCCO</name>
<evidence type="ECO:0000256" key="3">
    <source>
        <dbReference type="ARBA" id="ARBA00022691"/>
    </source>
</evidence>
<comment type="cofactor">
    <cofactor evidence="1">
        <name>[4Fe-4S] cluster</name>
        <dbReference type="ChEBI" id="CHEBI:49883"/>
    </cofactor>
</comment>
<proteinExistence type="predicted"/>
<keyword evidence="5" id="KW-0408">Iron</keyword>
<dbReference type="NCBIfam" id="TIGR04085">
    <property type="entry name" value="rSAM_more_4Fe4S"/>
    <property type="match status" value="1"/>
</dbReference>
<dbReference type="PANTHER" id="PTHR43787">
    <property type="entry name" value="FEMO COFACTOR BIOSYNTHESIS PROTEIN NIFB-RELATED"/>
    <property type="match status" value="1"/>
</dbReference>
<dbReference type="InterPro" id="IPR013785">
    <property type="entry name" value="Aldolase_TIM"/>
</dbReference>
<organism evidence="8 9">
    <name type="scientific">Mycolicibacterium cosmeticum</name>
    <dbReference type="NCBI Taxonomy" id="258533"/>
    <lineage>
        <taxon>Bacteria</taxon>
        <taxon>Bacillati</taxon>
        <taxon>Actinomycetota</taxon>
        <taxon>Actinomycetes</taxon>
        <taxon>Mycobacteriales</taxon>
        <taxon>Mycobacteriaceae</taxon>
        <taxon>Mycolicibacterium</taxon>
    </lineage>
</organism>
<keyword evidence="3" id="KW-0949">S-adenosyl-L-methionine</keyword>
<dbReference type="STRING" id="258533.BN977_05190"/>
<dbReference type="Gene3D" id="3.20.20.70">
    <property type="entry name" value="Aldolase class I"/>
    <property type="match status" value="1"/>
</dbReference>
<evidence type="ECO:0000259" key="7">
    <source>
        <dbReference type="PROSITE" id="PS51918"/>
    </source>
</evidence>
<dbReference type="Pfam" id="PF04055">
    <property type="entry name" value="Radical_SAM"/>
    <property type="match status" value="1"/>
</dbReference>
<keyword evidence="2" id="KW-0004">4Fe-4S</keyword>
<dbReference type="GO" id="GO:0046872">
    <property type="term" value="F:metal ion binding"/>
    <property type="evidence" value="ECO:0007669"/>
    <property type="project" value="UniProtKB-KW"/>
</dbReference>
<protein>
    <submittedName>
        <fullName evidence="8">Molybdenum cofactor biosynthesis protein A</fullName>
    </submittedName>
</protein>
<dbReference type="CDD" id="cd01335">
    <property type="entry name" value="Radical_SAM"/>
    <property type="match status" value="1"/>
</dbReference>